<proteinExistence type="predicted"/>
<keyword evidence="1" id="KW-1133">Transmembrane helix</keyword>
<accession>A0A4Y3PL59</accession>
<dbReference type="EMBL" id="BJMH01000006">
    <property type="protein sequence ID" value="GEB32028.1"/>
    <property type="molecule type" value="Genomic_DNA"/>
</dbReference>
<evidence type="ECO:0000256" key="1">
    <source>
        <dbReference type="SAM" id="Phobius"/>
    </source>
</evidence>
<dbReference type="Pfam" id="PF05656">
    <property type="entry name" value="DUF805"/>
    <property type="match status" value="1"/>
</dbReference>
<gene>
    <name evidence="2" type="primary">yhaI</name>
    <name evidence="2" type="ORF">BPA01_16080</name>
</gene>
<dbReference type="Proteomes" id="UP000316882">
    <property type="component" value="Unassembled WGS sequence"/>
</dbReference>
<keyword evidence="1" id="KW-0812">Transmembrane</keyword>
<evidence type="ECO:0000313" key="2">
    <source>
        <dbReference type="EMBL" id="GEB32028.1"/>
    </source>
</evidence>
<comment type="caution">
    <text evidence="2">The sequence shown here is derived from an EMBL/GenBank/DDBJ whole genome shotgun (WGS) entry which is preliminary data.</text>
</comment>
<dbReference type="GO" id="GO:0005886">
    <property type="term" value="C:plasma membrane"/>
    <property type="evidence" value="ECO:0007669"/>
    <property type="project" value="TreeGrafter"/>
</dbReference>
<feature type="transmembrane region" description="Helical" evidence="1">
    <location>
        <begin position="37"/>
        <end position="58"/>
    </location>
</feature>
<evidence type="ECO:0000313" key="3">
    <source>
        <dbReference type="Proteomes" id="UP000316882"/>
    </source>
</evidence>
<dbReference type="PANTHER" id="PTHR34980:SF2">
    <property type="entry name" value="INNER MEMBRANE PROTEIN YHAH-RELATED"/>
    <property type="match status" value="1"/>
</dbReference>
<feature type="transmembrane region" description="Helical" evidence="1">
    <location>
        <begin position="93"/>
        <end position="111"/>
    </location>
</feature>
<sequence>MMCVKIFKEMEKKAMDWYLKVLKNYVGFSGRARRTEYWMFTLFSVIISLVLMLIEYLVGLPQSLSSLYSLAVLLPSLGVSVRRLHDVGKSGWWLLLGLIPLIGAIILLVFFCQDSESDNNYGPNPKAEGRALV</sequence>
<dbReference type="InterPro" id="IPR008523">
    <property type="entry name" value="DUF805"/>
</dbReference>
<keyword evidence="1" id="KW-0472">Membrane</keyword>
<reference evidence="2 3" key="1">
    <citation type="submission" date="2019-06" db="EMBL/GenBank/DDBJ databases">
        <title>Whole genome shotgun sequence of Brevibacillus parabrevis NBRC 12334.</title>
        <authorList>
            <person name="Hosoyama A."/>
            <person name="Uohara A."/>
            <person name="Ohji S."/>
            <person name="Ichikawa N."/>
        </authorList>
    </citation>
    <scope>NUCLEOTIDE SEQUENCE [LARGE SCALE GENOMIC DNA]</scope>
    <source>
        <strain evidence="2 3">NBRC 12334</strain>
    </source>
</reference>
<dbReference type="AlphaFoldDB" id="A0A4Y3PL59"/>
<protein>
    <submittedName>
        <fullName evidence="2">DUF805 domain-containing protein</fullName>
    </submittedName>
</protein>
<dbReference type="STRING" id="54914.AV540_01635"/>
<dbReference type="PANTHER" id="PTHR34980">
    <property type="entry name" value="INNER MEMBRANE PROTEIN-RELATED-RELATED"/>
    <property type="match status" value="1"/>
</dbReference>
<organism evidence="2 3">
    <name type="scientific">Brevibacillus parabrevis</name>
    <dbReference type="NCBI Taxonomy" id="54914"/>
    <lineage>
        <taxon>Bacteria</taxon>
        <taxon>Bacillati</taxon>
        <taxon>Bacillota</taxon>
        <taxon>Bacilli</taxon>
        <taxon>Bacillales</taxon>
        <taxon>Paenibacillaceae</taxon>
        <taxon>Brevibacillus</taxon>
    </lineage>
</organism>
<name>A0A4Y3PL59_BREPA</name>
<keyword evidence="3" id="KW-1185">Reference proteome</keyword>